<dbReference type="PANTHER" id="PTHR34477">
    <property type="entry name" value="UPF0213 PROTEIN YHBQ"/>
    <property type="match status" value="1"/>
</dbReference>
<dbReference type="Pfam" id="PF01541">
    <property type="entry name" value="GIY-YIG"/>
    <property type="match status" value="1"/>
</dbReference>
<dbReference type="RefSeq" id="WP_089377201.1">
    <property type="nucleotide sequence ID" value="NZ_FZNX01000001.1"/>
</dbReference>
<dbReference type="OrthoDB" id="1495241at2"/>
<protein>
    <submittedName>
        <fullName evidence="3">Putative endonuclease</fullName>
    </submittedName>
</protein>
<evidence type="ECO:0000256" key="1">
    <source>
        <dbReference type="ARBA" id="ARBA00007435"/>
    </source>
</evidence>
<proteinExistence type="inferred from homology"/>
<keyword evidence="3" id="KW-0540">Nuclease</keyword>
<comment type="similarity">
    <text evidence="1">Belongs to the UPF0213 family.</text>
</comment>
<dbReference type="PANTHER" id="PTHR34477:SF1">
    <property type="entry name" value="UPF0213 PROTEIN YHBQ"/>
    <property type="match status" value="1"/>
</dbReference>
<dbReference type="PROSITE" id="PS50164">
    <property type="entry name" value="GIY_YIG"/>
    <property type="match status" value="1"/>
</dbReference>
<gene>
    <name evidence="3" type="ORF">SAMN04488111_0903</name>
</gene>
<dbReference type="InterPro" id="IPR035901">
    <property type="entry name" value="GIY-YIG_endonuc_sf"/>
</dbReference>
<dbReference type="Proteomes" id="UP000198412">
    <property type="component" value="Unassembled WGS sequence"/>
</dbReference>
<dbReference type="GO" id="GO:0004519">
    <property type="term" value="F:endonuclease activity"/>
    <property type="evidence" value="ECO:0007669"/>
    <property type="project" value="UniProtKB-KW"/>
</dbReference>
<dbReference type="AlphaFoldDB" id="A0A238VRB2"/>
<evidence type="ECO:0000313" key="4">
    <source>
        <dbReference type="Proteomes" id="UP000198412"/>
    </source>
</evidence>
<dbReference type="SMART" id="SM00465">
    <property type="entry name" value="GIYc"/>
    <property type="match status" value="1"/>
</dbReference>
<organism evidence="3 4">
    <name type="scientific">Lutibacter flavus</name>
    <dbReference type="NCBI Taxonomy" id="691689"/>
    <lineage>
        <taxon>Bacteria</taxon>
        <taxon>Pseudomonadati</taxon>
        <taxon>Bacteroidota</taxon>
        <taxon>Flavobacteriia</taxon>
        <taxon>Flavobacteriales</taxon>
        <taxon>Flavobacteriaceae</taxon>
        <taxon>Lutibacter</taxon>
    </lineage>
</organism>
<dbReference type="Gene3D" id="3.40.1440.10">
    <property type="entry name" value="GIY-YIG endonuclease"/>
    <property type="match status" value="1"/>
</dbReference>
<accession>A0A238VRB2</accession>
<dbReference type="EMBL" id="FZNX01000001">
    <property type="protein sequence ID" value="SNR36687.1"/>
    <property type="molecule type" value="Genomic_DNA"/>
</dbReference>
<evidence type="ECO:0000259" key="2">
    <source>
        <dbReference type="PROSITE" id="PS50164"/>
    </source>
</evidence>
<dbReference type="InterPro" id="IPR000305">
    <property type="entry name" value="GIY-YIG_endonuc"/>
</dbReference>
<name>A0A238VRB2_9FLAO</name>
<dbReference type="CDD" id="cd10456">
    <property type="entry name" value="GIY-YIG_UPF0213"/>
    <property type="match status" value="1"/>
</dbReference>
<sequence>MRLFYVYILKCSDASFYIGVTNNLERRLLEHNSNKNIYTYTFSRRPNELVWFEQFTTSDEAIKKEKQLKGWSRKKKEALINENWNNLVNLSKNYTQNKKSSED</sequence>
<keyword evidence="4" id="KW-1185">Reference proteome</keyword>
<evidence type="ECO:0000313" key="3">
    <source>
        <dbReference type="EMBL" id="SNR36687.1"/>
    </source>
</evidence>
<keyword evidence="3" id="KW-0378">Hydrolase</keyword>
<reference evidence="4" key="1">
    <citation type="submission" date="2017-06" db="EMBL/GenBank/DDBJ databases">
        <authorList>
            <person name="Varghese N."/>
            <person name="Submissions S."/>
        </authorList>
    </citation>
    <scope>NUCLEOTIDE SEQUENCE [LARGE SCALE GENOMIC DNA]</scope>
    <source>
        <strain evidence="4">DSM 27993</strain>
    </source>
</reference>
<feature type="domain" description="GIY-YIG" evidence="2">
    <location>
        <begin position="2"/>
        <end position="78"/>
    </location>
</feature>
<dbReference type="InterPro" id="IPR050190">
    <property type="entry name" value="UPF0213_domain"/>
</dbReference>
<dbReference type="SUPFAM" id="SSF82771">
    <property type="entry name" value="GIY-YIG endonuclease"/>
    <property type="match status" value="1"/>
</dbReference>
<keyword evidence="3" id="KW-0255">Endonuclease</keyword>